<gene>
    <name evidence="1" type="ordered locus">MAV_2792</name>
</gene>
<dbReference type="RefSeq" id="WP_011725049.1">
    <property type="nucleotide sequence ID" value="NC_008595.1"/>
</dbReference>
<reference evidence="1 2" key="1">
    <citation type="submission" date="2006-10" db="EMBL/GenBank/DDBJ databases">
        <authorList>
            <person name="Fleischmann R.D."/>
            <person name="Dodson R.J."/>
            <person name="Haft D.H."/>
            <person name="Merkel J.S."/>
            <person name="Nelson W.C."/>
            <person name="Fraser C.M."/>
        </authorList>
    </citation>
    <scope>NUCLEOTIDE SEQUENCE [LARGE SCALE GENOMIC DNA]</scope>
    <source>
        <strain evidence="1 2">104</strain>
    </source>
</reference>
<name>A0A0H2ZXT2_MYCA1</name>
<organism evidence="1 2">
    <name type="scientific">Mycobacterium avium (strain 104)</name>
    <dbReference type="NCBI Taxonomy" id="243243"/>
    <lineage>
        <taxon>Bacteria</taxon>
        <taxon>Bacillati</taxon>
        <taxon>Actinomycetota</taxon>
        <taxon>Actinomycetes</taxon>
        <taxon>Mycobacteriales</taxon>
        <taxon>Mycobacteriaceae</taxon>
        <taxon>Mycobacterium</taxon>
        <taxon>Mycobacterium avium complex (MAC)</taxon>
    </lineage>
</organism>
<evidence type="ECO:0000313" key="1">
    <source>
        <dbReference type="EMBL" id="ABK66476.1"/>
    </source>
</evidence>
<sequence>MARINVPDGTGGGAAMIDDSVAASVSYPGCTARQRLCIDQSGAIDL</sequence>
<dbReference type="Proteomes" id="UP000001574">
    <property type="component" value="Chromosome"/>
</dbReference>
<dbReference type="HOGENOM" id="CLU_3185999_0_0_11"/>
<proteinExistence type="predicted"/>
<dbReference type="AlphaFoldDB" id="A0A0H2ZXT2"/>
<evidence type="ECO:0000313" key="2">
    <source>
        <dbReference type="Proteomes" id="UP000001574"/>
    </source>
</evidence>
<dbReference type="KEGG" id="mav:MAV_2792"/>
<protein>
    <submittedName>
        <fullName evidence="1">Uncharacterized protein</fullName>
    </submittedName>
</protein>
<dbReference type="EMBL" id="CP000479">
    <property type="protein sequence ID" value="ABK66476.1"/>
    <property type="molecule type" value="Genomic_DNA"/>
</dbReference>
<accession>A0A0H2ZXT2</accession>